<protein>
    <submittedName>
        <fullName evidence="2">Uncharacterized protein</fullName>
    </submittedName>
</protein>
<evidence type="ECO:0000313" key="3">
    <source>
        <dbReference type="Proteomes" id="UP000276133"/>
    </source>
</evidence>
<name>A0A3M7QKQ8_BRAPC</name>
<keyword evidence="3" id="KW-1185">Reference proteome</keyword>
<dbReference type="Proteomes" id="UP000276133">
    <property type="component" value="Unassembled WGS sequence"/>
</dbReference>
<reference evidence="2 3" key="1">
    <citation type="journal article" date="2018" name="Sci. Rep.">
        <title>Genomic signatures of local adaptation to the degree of environmental predictability in rotifers.</title>
        <authorList>
            <person name="Franch-Gras L."/>
            <person name="Hahn C."/>
            <person name="Garcia-Roger E.M."/>
            <person name="Carmona M.J."/>
            <person name="Serra M."/>
            <person name="Gomez A."/>
        </authorList>
    </citation>
    <scope>NUCLEOTIDE SEQUENCE [LARGE SCALE GENOMIC DNA]</scope>
    <source>
        <strain evidence="2">HYR1</strain>
    </source>
</reference>
<sequence length="135" mass="15010">MAWRKWGAKWLGAVLPNWSRLNLLNGWVPGLIEAAPDGAGPGPPVHAVEAGELAVLEARAVRVCRVEATAHRAHLLQHRWGQKKPFFILKFLMPFWKRMVASMCWALRAASASLRRFSSLAASTCAFISMALDNY</sequence>
<accession>A0A3M7QKQ8</accession>
<keyword evidence="1" id="KW-0732">Signal</keyword>
<proteinExistence type="predicted"/>
<feature type="chain" id="PRO_5018203433" evidence="1">
    <location>
        <begin position="35"/>
        <end position="135"/>
    </location>
</feature>
<comment type="caution">
    <text evidence="2">The sequence shown here is derived from an EMBL/GenBank/DDBJ whole genome shotgun (WGS) entry which is preliminary data.</text>
</comment>
<gene>
    <name evidence="2" type="ORF">BpHYR1_048209</name>
</gene>
<dbReference type="AlphaFoldDB" id="A0A3M7QKQ8"/>
<evidence type="ECO:0000313" key="2">
    <source>
        <dbReference type="EMBL" id="RNA11548.1"/>
    </source>
</evidence>
<evidence type="ECO:0000256" key="1">
    <source>
        <dbReference type="SAM" id="SignalP"/>
    </source>
</evidence>
<feature type="signal peptide" evidence="1">
    <location>
        <begin position="1"/>
        <end position="34"/>
    </location>
</feature>
<dbReference type="EMBL" id="REGN01005931">
    <property type="protein sequence ID" value="RNA11548.1"/>
    <property type="molecule type" value="Genomic_DNA"/>
</dbReference>
<organism evidence="2 3">
    <name type="scientific">Brachionus plicatilis</name>
    <name type="common">Marine rotifer</name>
    <name type="synonym">Brachionus muelleri</name>
    <dbReference type="NCBI Taxonomy" id="10195"/>
    <lineage>
        <taxon>Eukaryota</taxon>
        <taxon>Metazoa</taxon>
        <taxon>Spiralia</taxon>
        <taxon>Gnathifera</taxon>
        <taxon>Rotifera</taxon>
        <taxon>Eurotatoria</taxon>
        <taxon>Monogononta</taxon>
        <taxon>Pseudotrocha</taxon>
        <taxon>Ploima</taxon>
        <taxon>Brachionidae</taxon>
        <taxon>Brachionus</taxon>
    </lineage>
</organism>